<name>W7SZA7_9STRA</name>
<reference evidence="1 2" key="1">
    <citation type="journal article" date="2014" name="Mol. Plant">
        <title>Chromosome Scale Genome Assembly and Transcriptome Profiling of Nannochloropsis gaditana in Nitrogen Depletion.</title>
        <authorList>
            <person name="Corteggiani Carpinelli E."/>
            <person name="Telatin A."/>
            <person name="Vitulo N."/>
            <person name="Forcato C."/>
            <person name="D'Angelo M."/>
            <person name="Schiavon R."/>
            <person name="Vezzi A."/>
            <person name="Giacometti G.M."/>
            <person name="Morosinotto T."/>
            <person name="Valle G."/>
        </authorList>
    </citation>
    <scope>NUCLEOTIDE SEQUENCE [LARGE SCALE GENOMIC DNA]</scope>
    <source>
        <strain evidence="1 2">B-31</strain>
    </source>
</reference>
<dbReference type="AlphaFoldDB" id="W7SZA7"/>
<keyword evidence="2" id="KW-1185">Reference proteome</keyword>
<protein>
    <submittedName>
        <fullName evidence="1">Uncharacterized protein</fullName>
    </submittedName>
</protein>
<evidence type="ECO:0000313" key="2">
    <source>
        <dbReference type="Proteomes" id="UP000019335"/>
    </source>
</evidence>
<gene>
    <name evidence="1" type="ORF">Naga_100947g1</name>
</gene>
<dbReference type="EMBL" id="AZIL01003271">
    <property type="protein sequence ID" value="EWM20205.1"/>
    <property type="molecule type" value="Genomic_DNA"/>
</dbReference>
<accession>W7SZA7</accession>
<organism evidence="1 2">
    <name type="scientific">Nannochloropsis gaditana</name>
    <dbReference type="NCBI Taxonomy" id="72520"/>
    <lineage>
        <taxon>Eukaryota</taxon>
        <taxon>Sar</taxon>
        <taxon>Stramenopiles</taxon>
        <taxon>Ochrophyta</taxon>
        <taxon>Eustigmatophyceae</taxon>
        <taxon>Eustigmatales</taxon>
        <taxon>Monodopsidaceae</taxon>
        <taxon>Nannochloropsis</taxon>
    </lineage>
</organism>
<dbReference type="Proteomes" id="UP000019335">
    <property type="component" value="Unassembled WGS sequence"/>
</dbReference>
<evidence type="ECO:0000313" key="1">
    <source>
        <dbReference type="EMBL" id="EWM20205.1"/>
    </source>
</evidence>
<proteinExistence type="predicted"/>
<comment type="caution">
    <text evidence="1">The sequence shown here is derived from an EMBL/GenBank/DDBJ whole genome shotgun (WGS) entry which is preliminary data.</text>
</comment>
<sequence length="86" mass="10308">MFAHFFPSVRGLHGISIKCSVLKWQPDHNPSFQIDRVVWLVPDNLHRIVSMLLELWHDHKPFSMHQRHSLFSYQEYPTLSYKMSQC</sequence>